<proteinExistence type="predicted"/>
<dbReference type="EMBL" id="FOVI01000001">
    <property type="protein sequence ID" value="SFN15692.1"/>
    <property type="molecule type" value="Genomic_DNA"/>
</dbReference>
<dbReference type="Proteomes" id="UP000199036">
    <property type="component" value="Unassembled WGS sequence"/>
</dbReference>
<evidence type="ECO:0000313" key="3">
    <source>
        <dbReference type="Proteomes" id="UP000199036"/>
    </source>
</evidence>
<feature type="signal peptide" evidence="1">
    <location>
        <begin position="1"/>
        <end position="24"/>
    </location>
</feature>
<gene>
    <name evidence="2" type="ORF">SAMN05421741_101346</name>
</gene>
<feature type="chain" id="PRO_5011601390" description="YD repeat-containing protein" evidence="1">
    <location>
        <begin position="25"/>
        <end position="235"/>
    </location>
</feature>
<sequence length="235" mass="27473">MNFIKQIILVVAVAMSFVMNGQNAYNQKKEYGYNGPLKKVTTYMVNVSAYRIPTDTLDYFGKSTMNFTKNGDITTYHRFYDMPNYLYKSKAVFSGSGKNISYKEASKVNDAAEVNMNYKFVWVEPLKYEIKPLSQNDSTSRFITLNPDFSIDKVVFKSSNFESEEKASYHYNNENQLEKIVYKVTSTENNVTTVKDDVRVIKSVDVFNNATVIYFYEKEHSRFPKSVVFRYYEYY</sequence>
<accession>A0A1I4WR20</accession>
<protein>
    <recommendedName>
        <fullName evidence="4">YD repeat-containing protein</fullName>
    </recommendedName>
</protein>
<dbReference type="AlphaFoldDB" id="A0A1I4WR20"/>
<evidence type="ECO:0000313" key="2">
    <source>
        <dbReference type="EMBL" id="SFN15692.1"/>
    </source>
</evidence>
<dbReference type="STRING" id="913024.SAMN05421741_101346"/>
<evidence type="ECO:0000256" key="1">
    <source>
        <dbReference type="SAM" id="SignalP"/>
    </source>
</evidence>
<keyword evidence="1" id="KW-0732">Signal</keyword>
<dbReference type="RefSeq" id="WP_177205684.1">
    <property type="nucleotide sequence ID" value="NZ_FOVI01000001.1"/>
</dbReference>
<organism evidence="2 3">
    <name type="scientific">Paenimyroides ummariense</name>
    <dbReference type="NCBI Taxonomy" id="913024"/>
    <lineage>
        <taxon>Bacteria</taxon>
        <taxon>Pseudomonadati</taxon>
        <taxon>Bacteroidota</taxon>
        <taxon>Flavobacteriia</taxon>
        <taxon>Flavobacteriales</taxon>
        <taxon>Flavobacteriaceae</taxon>
        <taxon>Paenimyroides</taxon>
    </lineage>
</organism>
<reference evidence="3" key="1">
    <citation type="submission" date="2016-10" db="EMBL/GenBank/DDBJ databases">
        <authorList>
            <person name="Varghese N."/>
            <person name="Submissions S."/>
        </authorList>
    </citation>
    <scope>NUCLEOTIDE SEQUENCE [LARGE SCALE GENOMIC DNA]</scope>
    <source>
        <strain evidence="3">DS-12</strain>
    </source>
</reference>
<name>A0A1I4WR20_9FLAO</name>
<evidence type="ECO:0008006" key="4">
    <source>
        <dbReference type="Google" id="ProtNLM"/>
    </source>
</evidence>
<keyword evidence="3" id="KW-1185">Reference proteome</keyword>